<dbReference type="InterPro" id="IPR008011">
    <property type="entry name" value="Complex1_LYR_dom"/>
</dbReference>
<dbReference type="EMBL" id="CAJPVJ010000660">
    <property type="protein sequence ID" value="CAG2163097.1"/>
    <property type="molecule type" value="Genomic_DNA"/>
</dbReference>
<dbReference type="Pfam" id="PF05347">
    <property type="entry name" value="Complex1_LYR"/>
    <property type="match status" value="1"/>
</dbReference>
<dbReference type="EMBL" id="OC915485">
    <property type="protein sequence ID" value="CAD7640666.1"/>
    <property type="molecule type" value="Genomic_DNA"/>
</dbReference>
<keyword evidence="4" id="KW-1185">Reference proteome</keyword>
<dbReference type="Proteomes" id="UP000728032">
    <property type="component" value="Unassembled WGS sequence"/>
</dbReference>
<dbReference type="AlphaFoldDB" id="A0A7R9QCD1"/>
<dbReference type="InterPro" id="IPR051522">
    <property type="entry name" value="ISC_assembly_LYR"/>
</dbReference>
<evidence type="ECO:0000259" key="2">
    <source>
        <dbReference type="Pfam" id="PF05347"/>
    </source>
</evidence>
<evidence type="ECO:0000313" key="4">
    <source>
        <dbReference type="Proteomes" id="UP000728032"/>
    </source>
</evidence>
<proteinExistence type="inferred from homology"/>
<comment type="similarity">
    <text evidence="1">Belongs to the complex I LYR family.</text>
</comment>
<dbReference type="GO" id="GO:0005739">
    <property type="term" value="C:mitochondrion"/>
    <property type="evidence" value="ECO:0007669"/>
    <property type="project" value="TreeGrafter"/>
</dbReference>
<dbReference type="PANTHER" id="PTHR13166">
    <property type="entry name" value="PROTEIN C6ORF149"/>
    <property type="match status" value="1"/>
</dbReference>
<evidence type="ECO:0000313" key="3">
    <source>
        <dbReference type="EMBL" id="CAD7640666.1"/>
    </source>
</evidence>
<feature type="domain" description="Complex 1 LYR protein" evidence="2">
    <location>
        <begin position="2"/>
        <end position="38"/>
    </location>
</feature>
<evidence type="ECO:0000256" key="1">
    <source>
        <dbReference type="ARBA" id="ARBA00009508"/>
    </source>
</evidence>
<dbReference type="GO" id="GO:0016226">
    <property type="term" value="P:iron-sulfur cluster assembly"/>
    <property type="evidence" value="ECO:0007669"/>
    <property type="project" value="InterPro"/>
</dbReference>
<dbReference type="GO" id="GO:1990221">
    <property type="term" value="C:L-cysteine desulfurase complex"/>
    <property type="evidence" value="ECO:0007669"/>
    <property type="project" value="TreeGrafter"/>
</dbReference>
<gene>
    <name evidence="3" type="ORF">ONB1V03_LOCUS2681</name>
</gene>
<sequence>MYRNYALRRVKDSFRQHKGITDGNTIETLMADGHRNLEIIRRQTVINRLYKSDRLVVEDVATARRT</sequence>
<accession>A0A7R9QCD1</accession>
<organism evidence="3">
    <name type="scientific">Oppiella nova</name>
    <dbReference type="NCBI Taxonomy" id="334625"/>
    <lineage>
        <taxon>Eukaryota</taxon>
        <taxon>Metazoa</taxon>
        <taxon>Ecdysozoa</taxon>
        <taxon>Arthropoda</taxon>
        <taxon>Chelicerata</taxon>
        <taxon>Arachnida</taxon>
        <taxon>Acari</taxon>
        <taxon>Acariformes</taxon>
        <taxon>Sarcoptiformes</taxon>
        <taxon>Oribatida</taxon>
        <taxon>Brachypylina</taxon>
        <taxon>Oppioidea</taxon>
        <taxon>Oppiidae</taxon>
        <taxon>Oppiella</taxon>
    </lineage>
</organism>
<dbReference type="CDD" id="cd20264">
    <property type="entry name" value="Complex1_LYR_LYRM4"/>
    <property type="match status" value="1"/>
</dbReference>
<dbReference type="InterPro" id="IPR045297">
    <property type="entry name" value="Complex1_LYR_LYRM4"/>
</dbReference>
<protein>
    <recommendedName>
        <fullName evidence="2">Complex 1 LYR protein domain-containing protein</fullName>
    </recommendedName>
</protein>
<name>A0A7R9QCD1_9ACAR</name>
<dbReference type="OrthoDB" id="275715at2759"/>
<reference evidence="3" key="1">
    <citation type="submission" date="2020-11" db="EMBL/GenBank/DDBJ databases">
        <authorList>
            <person name="Tran Van P."/>
        </authorList>
    </citation>
    <scope>NUCLEOTIDE SEQUENCE</scope>
</reference>
<dbReference type="PANTHER" id="PTHR13166:SF7">
    <property type="entry name" value="LYR MOTIF-CONTAINING PROTEIN 4"/>
    <property type="match status" value="1"/>
</dbReference>